<feature type="compositionally biased region" description="Pro residues" evidence="1">
    <location>
        <begin position="233"/>
        <end position="242"/>
    </location>
</feature>
<feature type="transmembrane region" description="Helical" evidence="2">
    <location>
        <begin position="156"/>
        <end position="174"/>
    </location>
</feature>
<dbReference type="Proteomes" id="UP001519460">
    <property type="component" value="Unassembled WGS sequence"/>
</dbReference>
<evidence type="ECO:0000313" key="4">
    <source>
        <dbReference type="Proteomes" id="UP001519460"/>
    </source>
</evidence>
<evidence type="ECO:0000313" key="3">
    <source>
        <dbReference type="EMBL" id="KAK7473546.1"/>
    </source>
</evidence>
<organism evidence="3 4">
    <name type="scientific">Batillaria attramentaria</name>
    <dbReference type="NCBI Taxonomy" id="370345"/>
    <lineage>
        <taxon>Eukaryota</taxon>
        <taxon>Metazoa</taxon>
        <taxon>Spiralia</taxon>
        <taxon>Lophotrochozoa</taxon>
        <taxon>Mollusca</taxon>
        <taxon>Gastropoda</taxon>
        <taxon>Caenogastropoda</taxon>
        <taxon>Sorbeoconcha</taxon>
        <taxon>Cerithioidea</taxon>
        <taxon>Batillariidae</taxon>
        <taxon>Batillaria</taxon>
    </lineage>
</organism>
<comment type="caution">
    <text evidence="3">The sequence shown here is derived from an EMBL/GenBank/DDBJ whole genome shotgun (WGS) entry which is preliminary data.</text>
</comment>
<accession>A0ABD0JF70</accession>
<dbReference type="AlphaFoldDB" id="A0ABD0JF70"/>
<gene>
    <name evidence="3" type="ORF">BaRGS_00035207</name>
</gene>
<keyword evidence="2" id="KW-0472">Membrane</keyword>
<proteinExistence type="predicted"/>
<keyword evidence="2" id="KW-0812">Transmembrane</keyword>
<reference evidence="3 4" key="1">
    <citation type="journal article" date="2023" name="Sci. Data">
        <title>Genome assembly of the Korean intertidal mud-creeper Batillaria attramentaria.</title>
        <authorList>
            <person name="Patra A.K."/>
            <person name="Ho P.T."/>
            <person name="Jun S."/>
            <person name="Lee S.J."/>
            <person name="Kim Y."/>
            <person name="Won Y.J."/>
        </authorList>
    </citation>
    <scope>NUCLEOTIDE SEQUENCE [LARGE SCALE GENOMIC DNA]</scope>
    <source>
        <strain evidence="3">Wonlab-2016</strain>
    </source>
</reference>
<dbReference type="EMBL" id="JACVVK020000465">
    <property type="protein sequence ID" value="KAK7473546.1"/>
    <property type="molecule type" value="Genomic_DNA"/>
</dbReference>
<keyword evidence="2" id="KW-1133">Transmembrane helix</keyword>
<evidence type="ECO:0000256" key="2">
    <source>
        <dbReference type="SAM" id="Phobius"/>
    </source>
</evidence>
<evidence type="ECO:0000256" key="1">
    <source>
        <dbReference type="SAM" id="MobiDB-lite"/>
    </source>
</evidence>
<feature type="compositionally biased region" description="Polar residues" evidence="1">
    <location>
        <begin position="260"/>
        <end position="273"/>
    </location>
</feature>
<feature type="region of interest" description="Disordered" evidence="1">
    <location>
        <begin position="193"/>
        <end position="283"/>
    </location>
</feature>
<feature type="compositionally biased region" description="Polar residues" evidence="1">
    <location>
        <begin position="218"/>
        <end position="228"/>
    </location>
</feature>
<protein>
    <submittedName>
        <fullName evidence="3">Uncharacterized protein</fullName>
    </submittedName>
</protein>
<name>A0ABD0JF70_9CAEN</name>
<feature type="compositionally biased region" description="Basic and acidic residues" evidence="1">
    <location>
        <begin position="207"/>
        <end position="217"/>
    </location>
</feature>
<keyword evidence="4" id="KW-1185">Reference proteome</keyword>
<sequence>MIRSPKRTPVVSSSNPRVQRAIAATLPLCLFRPAYLRQVTAHGDDDLPIRILPNSRIFFSTPRRRQEGKANWMSSGVTSDVMMEWMFWLRRLAVVILCLCVSETHCSTKCYKNEDLGEAEGNVYYCYGDEKPECCEQDSAFTCCETSTSKNLREQLQLWGTVAAFILVIGILFMCCKNDYSLCNDDKPLTQRLGLGRKPDPPLTDLNQEREREHTTEFNRNLYGSRTGNPYDRLPPLPPVTPFPDRESVGGRDSLYPSLDTPSPTVRGRSNSGFVDDEEYLYK</sequence>